<dbReference type="EMBL" id="PJCH01000009">
    <property type="protein sequence ID" value="PQA87363.1"/>
    <property type="molecule type" value="Genomic_DNA"/>
</dbReference>
<keyword evidence="2" id="KW-1185">Reference proteome</keyword>
<dbReference type="AlphaFoldDB" id="A0A2S7K4D3"/>
<proteinExistence type="predicted"/>
<accession>A0A2S7K4D3</accession>
<name>A0A2S7K4D3_9PROT</name>
<evidence type="ECO:0000313" key="2">
    <source>
        <dbReference type="Proteomes" id="UP000239504"/>
    </source>
</evidence>
<dbReference type="SUPFAM" id="SSF46785">
    <property type="entry name" value="Winged helix' DNA-binding domain"/>
    <property type="match status" value="1"/>
</dbReference>
<protein>
    <submittedName>
        <fullName evidence="1">Transcriptional regulator</fullName>
    </submittedName>
</protein>
<dbReference type="Proteomes" id="UP000239504">
    <property type="component" value="Unassembled WGS sequence"/>
</dbReference>
<dbReference type="InterPro" id="IPR036390">
    <property type="entry name" value="WH_DNA-bd_sf"/>
</dbReference>
<reference evidence="1 2" key="1">
    <citation type="submission" date="2017-12" db="EMBL/GenBank/DDBJ databases">
        <authorList>
            <person name="Hurst M.R.H."/>
        </authorList>
    </citation>
    <scope>NUCLEOTIDE SEQUENCE [LARGE SCALE GENOMIC DNA]</scope>
    <source>
        <strain evidence="1 2">SY-3-19</strain>
    </source>
</reference>
<dbReference type="InterPro" id="IPR036388">
    <property type="entry name" value="WH-like_DNA-bd_sf"/>
</dbReference>
<gene>
    <name evidence="1" type="ORF">CW354_12405</name>
</gene>
<organism evidence="1 2">
    <name type="scientific">Hyphococcus luteus</name>
    <dbReference type="NCBI Taxonomy" id="2058213"/>
    <lineage>
        <taxon>Bacteria</taxon>
        <taxon>Pseudomonadati</taxon>
        <taxon>Pseudomonadota</taxon>
        <taxon>Alphaproteobacteria</taxon>
        <taxon>Parvularculales</taxon>
        <taxon>Parvularculaceae</taxon>
        <taxon>Hyphococcus</taxon>
    </lineage>
</organism>
<dbReference type="Gene3D" id="1.10.10.10">
    <property type="entry name" value="Winged helix-like DNA-binding domain superfamily/Winged helix DNA-binding domain"/>
    <property type="match status" value="1"/>
</dbReference>
<evidence type="ECO:0000313" key="1">
    <source>
        <dbReference type="EMBL" id="PQA87363.1"/>
    </source>
</evidence>
<sequence>MLKREGELCASTIGSALGVTPMAARLQLYALEEEGLVAARSEPQGRGRPLKYWSLTDASAQIFPDAHQALAVEMINSVEELFGAEGLKKFIKRHGDMQRAAYGDKLDSAKTLGERVKRLAKARSDEGYMAEAKRDGRDWLLVENHCPICSAAKACTGLCAGELQVFSDVLGDNVSVEREEHILAGARRCAYRVKPGQ</sequence>
<comment type="caution">
    <text evidence="1">The sequence shown here is derived from an EMBL/GenBank/DDBJ whole genome shotgun (WGS) entry which is preliminary data.</text>
</comment>